<keyword evidence="2" id="KW-1185">Reference proteome</keyword>
<evidence type="ECO:0000313" key="2">
    <source>
        <dbReference type="Proteomes" id="UP000748025"/>
    </source>
</evidence>
<dbReference type="AlphaFoldDB" id="A0A9P7NET7"/>
<accession>A0A9P7NET7</accession>
<dbReference type="Proteomes" id="UP000748025">
    <property type="component" value="Unassembled WGS sequence"/>
</dbReference>
<sequence length="60" mass="6658">MSCLGLQVTLLQVPAKLQAEIPLQIHQEPMFTRVNIARLHNTPSIVRQNLTLGPGREGDL</sequence>
<reference evidence="1" key="1">
    <citation type="journal article" date="2020" name="bioRxiv">
        <title>Whole genome comparisons of ergot fungi reveals the divergence and evolution of species within the genus Claviceps are the result of varying mechanisms driving genome evolution and host range expansion.</title>
        <authorList>
            <person name="Wyka S.A."/>
            <person name="Mondo S.J."/>
            <person name="Liu M."/>
            <person name="Dettman J."/>
            <person name="Nalam V."/>
            <person name="Broders K.D."/>
        </authorList>
    </citation>
    <scope>NUCLEOTIDE SEQUENCE</scope>
    <source>
        <strain evidence="1">CCC 602</strain>
    </source>
</reference>
<evidence type="ECO:0000313" key="1">
    <source>
        <dbReference type="EMBL" id="KAG6014668.1"/>
    </source>
</evidence>
<protein>
    <submittedName>
        <fullName evidence="1">Uncharacterized protein</fullName>
    </submittedName>
</protein>
<organism evidence="1 2">
    <name type="scientific">Claviceps pusilla</name>
    <dbReference type="NCBI Taxonomy" id="123648"/>
    <lineage>
        <taxon>Eukaryota</taxon>
        <taxon>Fungi</taxon>
        <taxon>Dikarya</taxon>
        <taxon>Ascomycota</taxon>
        <taxon>Pezizomycotina</taxon>
        <taxon>Sordariomycetes</taxon>
        <taxon>Hypocreomycetidae</taxon>
        <taxon>Hypocreales</taxon>
        <taxon>Clavicipitaceae</taxon>
        <taxon>Claviceps</taxon>
    </lineage>
</organism>
<comment type="caution">
    <text evidence="1">The sequence shown here is derived from an EMBL/GenBank/DDBJ whole genome shotgun (WGS) entry which is preliminary data.</text>
</comment>
<proteinExistence type="predicted"/>
<name>A0A9P7NET7_9HYPO</name>
<gene>
    <name evidence="1" type="ORF">E4U43_006284</name>
</gene>
<dbReference type="EMBL" id="SRPW01000432">
    <property type="protein sequence ID" value="KAG6014668.1"/>
    <property type="molecule type" value="Genomic_DNA"/>
</dbReference>